<dbReference type="KEGG" id="gog:C1280_14165"/>
<name>A0A2Z3H8J0_9BACT</name>
<reference evidence="1 2" key="1">
    <citation type="submission" date="2018-01" db="EMBL/GenBank/DDBJ databases">
        <title>G. obscuriglobus.</title>
        <authorList>
            <person name="Franke J."/>
            <person name="Blomberg W."/>
            <person name="Selmecki A."/>
        </authorList>
    </citation>
    <scope>NUCLEOTIDE SEQUENCE [LARGE SCALE GENOMIC DNA]</scope>
    <source>
        <strain evidence="1 2">DSM 5831</strain>
    </source>
</reference>
<keyword evidence="2" id="KW-1185">Reference proteome</keyword>
<dbReference type="AlphaFoldDB" id="A0A2Z3H8J0"/>
<evidence type="ECO:0000313" key="2">
    <source>
        <dbReference type="Proteomes" id="UP000245802"/>
    </source>
</evidence>
<proteinExistence type="predicted"/>
<gene>
    <name evidence="1" type="ORF">C1280_14165</name>
</gene>
<evidence type="ECO:0000313" key="1">
    <source>
        <dbReference type="EMBL" id="AWM38024.1"/>
    </source>
</evidence>
<dbReference type="Proteomes" id="UP000245802">
    <property type="component" value="Chromosome"/>
</dbReference>
<dbReference type="EMBL" id="CP025958">
    <property type="protein sequence ID" value="AWM38024.1"/>
    <property type="molecule type" value="Genomic_DNA"/>
</dbReference>
<accession>A0A2Z3H8J0</accession>
<organism evidence="1 2">
    <name type="scientific">Gemmata obscuriglobus</name>
    <dbReference type="NCBI Taxonomy" id="114"/>
    <lineage>
        <taxon>Bacteria</taxon>
        <taxon>Pseudomonadati</taxon>
        <taxon>Planctomycetota</taxon>
        <taxon>Planctomycetia</taxon>
        <taxon>Gemmatales</taxon>
        <taxon>Gemmataceae</taxon>
        <taxon>Gemmata</taxon>
    </lineage>
</organism>
<protein>
    <submittedName>
        <fullName evidence="1">Uncharacterized protein</fullName>
    </submittedName>
</protein>
<sequence length="184" mass="19388">MPPQKTTKDIDAQKGKWGLKGNCVIDTHVYKGQYAVRADGTFSDGSVRSSGYVVQHVDGDGPTPAATFTLDWGTGFPKSTRSKTISVQGSFTGDMNKKMAGSVIAFPVEGGKLSSGDLKADPAKGTWTAADIAVDTATGYSVTAWAADNAPKPLCYCAPFAVTRVMPLHQNTRAATNSKPLSIR</sequence>